<dbReference type="OrthoDB" id="77828at2759"/>
<name>A0A9W8KZC6_9FUNG</name>
<dbReference type="Pfam" id="PF01336">
    <property type="entry name" value="tRNA_anti-codon"/>
    <property type="match status" value="1"/>
</dbReference>
<keyword evidence="4" id="KW-0158">Chromosome</keyword>
<dbReference type="SUPFAM" id="SSF50249">
    <property type="entry name" value="Nucleic acid-binding proteins"/>
    <property type="match status" value="1"/>
</dbReference>
<evidence type="ECO:0000256" key="7">
    <source>
        <dbReference type="ARBA" id="ARBA00023242"/>
    </source>
</evidence>
<evidence type="ECO:0000313" key="11">
    <source>
        <dbReference type="Proteomes" id="UP001151518"/>
    </source>
</evidence>
<dbReference type="GO" id="GO:0005634">
    <property type="term" value="C:nucleus"/>
    <property type="evidence" value="ECO:0007669"/>
    <property type="project" value="UniProtKB-SubCell"/>
</dbReference>
<evidence type="ECO:0000256" key="2">
    <source>
        <dbReference type="ARBA" id="ARBA00004574"/>
    </source>
</evidence>
<dbReference type="InterPro" id="IPR012340">
    <property type="entry name" value="NA-bd_OB-fold"/>
</dbReference>
<keyword evidence="7" id="KW-0539">Nucleus</keyword>
<proteinExistence type="predicted"/>
<feature type="domain" description="OB" evidence="9">
    <location>
        <begin position="55"/>
        <end position="129"/>
    </location>
</feature>
<dbReference type="Gene3D" id="2.40.50.140">
    <property type="entry name" value="Nucleic acid-binding proteins"/>
    <property type="match status" value="1"/>
</dbReference>
<evidence type="ECO:0000256" key="6">
    <source>
        <dbReference type="ARBA" id="ARBA00023125"/>
    </source>
</evidence>
<dbReference type="PANTHER" id="PTHR13989:SF33">
    <property type="entry name" value="CST COMPLEX SUBUNIT STN1"/>
    <property type="match status" value="1"/>
</dbReference>
<dbReference type="InterPro" id="IPR040260">
    <property type="entry name" value="RFA2-like"/>
</dbReference>
<evidence type="ECO:0000256" key="4">
    <source>
        <dbReference type="ARBA" id="ARBA00022454"/>
    </source>
</evidence>
<dbReference type="GO" id="GO:0003677">
    <property type="term" value="F:DNA binding"/>
    <property type="evidence" value="ECO:0007669"/>
    <property type="project" value="UniProtKB-KW"/>
</dbReference>
<comment type="caution">
    <text evidence="10">The sequence shown here is derived from an EMBL/GenBank/DDBJ whole genome shotgun (WGS) entry which is preliminary data.</text>
</comment>
<dbReference type="InterPro" id="IPR004365">
    <property type="entry name" value="NA-bd_OB_tRNA"/>
</dbReference>
<gene>
    <name evidence="10" type="ORF">GGI25_002101</name>
</gene>
<keyword evidence="5" id="KW-0779">Telomere</keyword>
<dbReference type="AlphaFoldDB" id="A0A9W8KZC6"/>
<organism evidence="10 11">
    <name type="scientific">Coemansia spiralis</name>
    <dbReference type="NCBI Taxonomy" id="417178"/>
    <lineage>
        <taxon>Eukaryota</taxon>
        <taxon>Fungi</taxon>
        <taxon>Fungi incertae sedis</taxon>
        <taxon>Zoopagomycota</taxon>
        <taxon>Kickxellomycotina</taxon>
        <taxon>Kickxellomycetes</taxon>
        <taxon>Kickxellales</taxon>
        <taxon>Kickxellaceae</taxon>
        <taxon>Coemansia</taxon>
    </lineage>
</organism>
<protein>
    <recommendedName>
        <fullName evidence="3">CST complex subunit STN1</fullName>
    </recommendedName>
    <alternativeName>
        <fullName evidence="8">Suppressor of cdc thirteen homolog</fullName>
    </alternativeName>
</protein>
<dbReference type="GO" id="GO:0000781">
    <property type="term" value="C:chromosome, telomeric region"/>
    <property type="evidence" value="ECO:0007669"/>
    <property type="project" value="UniProtKB-SubCell"/>
</dbReference>
<sequence length="158" mass="17918">MNLENKASRKPAQEWGLDPLFWTNVKLFVGDLHHVLLNETGSVLFIGDQRVVRTVEIVGIVVSVDKHLAKMTVYNVDDGTGVIPCVEFTTQEEQTDPDVRKTHALGTTVCVEGRLSTFRDMRELVTRNIRAVDPNEEALGWLERLKLRNYIMQSPVQT</sequence>
<reference evidence="10" key="1">
    <citation type="submission" date="2022-07" db="EMBL/GenBank/DDBJ databases">
        <title>Phylogenomic reconstructions and comparative analyses of Kickxellomycotina fungi.</title>
        <authorList>
            <person name="Reynolds N.K."/>
            <person name="Stajich J.E."/>
            <person name="Barry K."/>
            <person name="Grigoriev I.V."/>
            <person name="Crous P."/>
            <person name="Smith M.E."/>
        </authorList>
    </citation>
    <scope>NUCLEOTIDE SEQUENCE</scope>
    <source>
        <strain evidence="10">NRRL 3115</strain>
    </source>
</reference>
<evidence type="ECO:0000259" key="9">
    <source>
        <dbReference type="Pfam" id="PF01336"/>
    </source>
</evidence>
<dbReference type="Proteomes" id="UP001151518">
    <property type="component" value="Unassembled WGS sequence"/>
</dbReference>
<evidence type="ECO:0000256" key="5">
    <source>
        <dbReference type="ARBA" id="ARBA00022895"/>
    </source>
</evidence>
<evidence type="ECO:0000256" key="8">
    <source>
        <dbReference type="ARBA" id="ARBA00030039"/>
    </source>
</evidence>
<dbReference type="PANTHER" id="PTHR13989">
    <property type="entry name" value="REPLICATION PROTEIN A-RELATED"/>
    <property type="match status" value="1"/>
</dbReference>
<accession>A0A9W8KZC6</accession>
<evidence type="ECO:0000313" key="10">
    <source>
        <dbReference type="EMBL" id="KAJ2678716.1"/>
    </source>
</evidence>
<comment type="subcellular location">
    <subcellularLocation>
        <location evidence="2">Chromosome</location>
        <location evidence="2">Telomere</location>
    </subcellularLocation>
    <subcellularLocation>
        <location evidence="1">Nucleus</location>
    </subcellularLocation>
</comment>
<evidence type="ECO:0000256" key="3">
    <source>
        <dbReference type="ARBA" id="ARBA00017411"/>
    </source>
</evidence>
<dbReference type="EMBL" id="JANBTW010000018">
    <property type="protein sequence ID" value="KAJ2678716.1"/>
    <property type="molecule type" value="Genomic_DNA"/>
</dbReference>
<keyword evidence="6" id="KW-0238">DNA-binding</keyword>
<evidence type="ECO:0000256" key="1">
    <source>
        <dbReference type="ARBA" id="ARBA00004123"/>
    </source>
</evidence>